<feature type="compositionally biased region" description="Basic and acidic residues" evidence="1">
    <location>
        <begin position="38"/>
        <end position="48"/>
    </location>
</feature>
<evidence type="ECO:0000313" key="3">
    <source>
        <dbReference type="Proteomes" id="UP000253729"/>
    </source>
</evidence>
<organism evidence="2 3">
    <name type="scientific">Aspergillus welwitschiae</name>
    <dbReference type="NCBI Taxonomy" id="1341132"/>
    <lineage>
        <taxon>Eukaryota</taxon>
        <taxon>Fungi</taxon>
        <taxon>Dikarya</taxon>
        <taxon>Ascomycota</taxon>
        <taxon>Pezizomycotina</taxon>
        <taxon>Eurotiomycetes</taxon>
        <taxon>Eurotiomycetidae</taxon>
        <taxon>Eurotiales</taxon>
        <taxon>Aspergillaceae</taxon>
        <taxon>Aspergillus</taxon>
        <taxon>Aspergillus subgen. Circumdati</taxon>
    </lineage>
</organism>
<feature type="compositionally biased region" description="Basic residues" evidence="1">
    <location>
        <begin position="59"/>
        <end position="79"/>
    </location>
</feature>
<feature type="compositionally biased region" description="Basic and acidic residues" evidence="1">
    <location>
        <begin position="14"/>
        <end position="26"/>
    </location>
</feature>
<accession>A0A3F3PNB8</accession>
<feature type="non-terminal residue" evidence="2">
    <location>
        <position position="105"/>
    </location>
</feature>
<protein>
    <submittedName>
        <fullName evidence="2">Uncharacterized protein</fullName>
    </submittedName>
</protein>
<evidence type="ECO:0000313" key="2">
    <source>
        <dbReference type="EMBL" id="RDH28252.1"/>
    </source>
</evidence>
<sequence>MHLRRGWFAFGCPQDRKSKGNTKLDGDDAEMQSSATGRDGETIPHEKWGTLQPGGRERERKRKREHEKKEKRKKGKWIRPRAANICPKQLGNRQSMVPAKTQKSV</sequence>
<reference evidence="2 3" key="1">
    <citation type="submission" date="2018-07" db="EMBL/GenBank/DDBJ databases">
        <title>The genomes of Aspergillus section Nigri reveals drivers in fungal speciation.</title>
        <authorList>
            <consortium name="DOE Joint Genome Institute"/>
            <person name="Vesth T.C."/>
            <person name="Nybo J."/>
            <person name="Theobald S."/>
            <person name="Brandl J."/>
            <person name="Frisvad J.C."/>
            <person name="Nielsen K.F."/>
            <person name="Lyhne E.K."/>
            <person name="Kogle M.E."/>
            <person name="Kuo A."/>
            <person name="Riley R."/>
            <person name="Clum A."/>
            <person name="Nolan M."/>
            <person name="Lipzen A."/>
            <person name="Salamov A."/>
            <person name="Henrissat B."/>
            <person name="Wiebenga A."/>
            <person name="De vries R.P."/>
            <person name="Grigoriev I.V."/>
            <person name="Mortensen U.H."/>
            <person name="Andersen M.R."/>
            <person name="Baker S.E."/>
        </authorList>
    </citation>
    <scope>NUCLEOTIDE SEQUENCE [LARGE SCALE GENOMIC DNA]</scope>
    <source>
        <strain evidence="2 3">CBS 139.54b</strain>
    </source>
</reference>
<feature type="region of interest" description="Disordered" evidence="1">
    <location>
        <begin position="1"/>
        <end position="105"/>
    </location>
</feature>
<keyword evidence="3" id="KW-1185">Reference proteome</keyword>
<dbReference type="RefSeq" id="XP_026621274.1">
    <property type="nucleotide sequence ID" value="XM_026767962.1"/>
</dbReference>
<proteinExistence type="predicted"/>
<dbReference type="Proteomes" id="UP000253729">
    <property type="component" value="Unassembled WGS sequence"/>
</dbReference>
<dbReference type="EMBL" id="KZ852078">
    <property type="protein sequence ID" value="RDH28252.1"/>
    <property type="molecule type" value="Genomic_DNA"/>
</dbReference>
<feature type="compositionally biased region" description="Polar residues" evidence="1">
    <location>
        <begin position="91"/>
        <end position="105"/>
    </location>
</feature>
<dbReference type="GeneID" id="38136318"/>
<evidence type="ECO:0000256" key="1">
    <source>
        <dbReference type="SAM" id="MobiDB-lite"/>
    </source>
</evidence>
<gene>
    <name evidence="2" type="ORF">BDQ94DRAFT_152401</name>
</gene>
<name>A0A3F3PNB8_9EURO</name>
<dbReference type="AlphaFoldDB" id="A0A3F3PNB8"/>